<proteinExistence type="inferred from homology"/>
<protein>
    <recommendedName>
        <fullName evidence="7">2-C-methyl-D-erythritol 4-phosphate cytidylyltransferase</fullName>
        <ecNumber evidence="7">2.7.7.60</ecNumber>
    </recommendedName>
    <alternativeName>
        <fullName evidence="7">4-diphosphocytidyl-2C-methyl-D-erythritol synthase</fullName>
    </alternativeName>
    <alternativeName>
        <fullName evidence="7">MEP cytidylyltransferase</fullName>
        <shortName evidence="7">MCT</shortName>
    </alternativeName>
</protein>
<keyword evidence="6 7" id="KW-0414">Isoprene biosynthesis</keyword>
<dbReference type="CDD" id="cd02516">
    <property type="entry name" value="CDP-ME_synthetase"/>
    <property type="match status" value="1"/>
</dbReference>
<dbReference type="PANTHER" id="PTHR32125">
    <property type="entry name" value="2-C-METHYL-D-ERYTHRITOL 4-PHOSPHATE CYTIDYLYLTRANSFERASE, CHLOROPLASTIC"/>
    <property type="match status" value="1"/>
</dbReference>
<dbReference type="InterPro" id="IPR018294">
    <property type="entry name" value="ISPD_synthase_CS"/>
</dbReference>
<dbReference type="NCBIfam" id="TIGR00453">
    <property type="entry name" value="ispD"/>
    <property type="match status" value="1"/>
</dbReference>
<comment type="caution">
    <text evidence="8">The sequence shown here is derived from an EMBL/GenBank/DDBJ whole genome shotgun (WGS) entry which is preliminary data.</text>
</comment>
<comment type="similarity">
    <text evidence="3 7">Belongs to the IspD/TarI cytidylyltransferase family. IspD subfamily.</text>
</comment>
<evidence type="ECO:0000256" key="6">
    <source>
        <dbReference type="ARBA" id="ARBA00023229"/>
    </source>
</evidence>
<evidence type="ECO:0000256" key="3">
    <source>
        <dbReference type="ARBA" id="ARBA00009789"/>
    </source>
</evidence>
<sequence length="284" mass="29776">MVRKRRRVSFCHKSLLMARSTLVTMSIPSKRAVTAVIVVAAGSGERLGYGMPKAQVPLGGETILMHALRGVVASDVARQICVAVPRGDTTLRELIADFTVDLVDGGPEVTVVDGGSSRADSVRAALAALEDGTEFVLVHDAARALTPERVFQRVADALSSGAKAVIPAMPVVDTIKTVAETDGPDASIAPEVVTGTAPREQLRAVQTPQGFELATLRRAHQAAGLFDDKQAAAVTDDAMLVELLGVPVHAVRGASQSLKITTPLDLIIAEGLLEGPLGIRWVEG</sequence>
<organism evidence="8 9">
    <name type="scientific">Paenarthrobacter histidinolovorans</name>
    <dbReference type="NCBI Taxonomy" id="43664"/>
    <lineage>
        <taxon>Bacteria</taxon>
        <taxon>Bacillati</taxon>
        <taxon>Actinomycetota</taxon>
        <taxon>Actinomycetes</taxon>
        <taxon>Micrococcales</taxon>
        <taxon>Micrococcaceae</taxon>
        <taxon>Paenarthrobacter</taxon>
    </lineage>
</organism>
<dbReference type="InterPro" id="IPR001228">
    <property type="entry name" value="IspD"/>
</dbReference>
<evidence type="ECO:0000256" key="5">
    <source>
        <dbReference type="ARBA" id="ARBA00022695"/>
    </source>
</evidence>
<dbReference type="EMBL" id="JBIYEW010000003">
    <property type="protein sequence ID" value="MFK4640478.1"/>
    <property type="molecule type" value="Genomic_DNA"/>
</dbReference>
<dbReference type="Pfam" id="PF01128">
    <property type="entry name" value="IspD"/>
    <property type="match status" value="1"/>
</dbReference>
<dbReference type="InterPro" id="IPR050088">
    <property type="entry name" value="IspD/TarI_cytidylyltransf_bact"/>
</dbReference>
<dbReference type="Proteomes" id="UP001620520">
    <property type="component" value="Unassembled WGS sequence"/>
</dbReference>
<gene>
    <name evidence="7" type="primary">ispD</name>
    <name evidence="8" type="ORF">ABIA52_003367</name>
</gene>
<comment type="pathway">
    <text evidence="2 7">Isoprenoid biosynthesis; isopentenyl diphosphate biosynthesis via DXP pathway; isopentenyl diphosphate from 1-deoxy-D-xylulose 5-phosphate: step 2/6.</text>
</comment>
<feature type="site" description="Positions MEP for the nucleophilic attack" evidence="7">
    <location>
        <position position="199"/>
    </location>
</feature>
<dbReference type="HAMAP" id="MF_00108">
    <property type="entry name" value="IspD"/>
    <property type="match status" value="1"/>
</dbReference>
<evidence type="ECO:0000256" key="2">
    <source>
        <dbReference type="ARBA" id="ARBA00004787"/>
    </source>
</evidence>
<evidence type="ECO:0000313" key="9">
    <source>
        <dbReference type="Proteomes" id="UP001620520"/>
    </source>
</evidence>
<evidence type="ECO:0000256" key="4">
    <source>
        <dbReference type="ARBA" id="ARBA00022679"/>
    </source>
</evidence>
<comment type="catalytic activity">
    <reaction evidence="1 7">
        <text>2-C-methyl-D-erythritol 4-phosphate + CTP + H(+) = 4-CDP-2-C-methyl-D-erythritol + diphosphate</text>
        <dbReference type="Rhea" id="RHEA:13429"/>
        <dbReference type="ChEBI" id="CHEBI:15378"/>
        <dbReference type="ChEBI" id="CHEBI:33019"/>
        <dbReference type="ChEBI" id="CHEBI:37563"/>
        <dbReference type="ChEBI" id="CHEBI:57823"/>
        <dbReference type="ChEBI" id="CHEBI:58262"/>
        <dbReference type="EC" id="2.7.7.60"/>
    </reaction>
</comment>
<feature type="site" description="Transition state stabilizer" evidence="7">
    <location>
        <position position="53"/>
    </location>
</feature>
<dbReference type="InterPro" id="IPR029044">
    <property type="entry name" value="Nucleotide-diphossugar_trans"/>
</dbReference>
<evidence type="ECO:0000256" key="1">
    <source>
        <dbReference type="ARBA" id="ARBA00001282"/>
    </source>
</evidence>
<keyword evidence="5 7" id="KW-0548">Nucleotidyltransferase</keyword>
<dbReference type="SUPFAM" id="SSF53448">
    <property type="entry name" value="Nucleotide-diphospho-sugar transferases"/>
    <property type="match status" value="1"/>
</dbReference>
<evidence type="ECO:0000256" key="7">
    <source>
        <dbReference type="HAMAP-Rule" id="MF_00108"/>
    </source>
</evidence>
<feature type="site" description="Positions MEP for the nucleophilic attack" evidence="7">
    <location>
        <position position="259"/>
    </location>
</feature>
<name>A0ABW8NAB4_9MICC</name>
<keyword evidence="4 7" id="KW-0808">Transferase</keyword>
<dbReference type="PROSITE" id="PS01295">
    <property type="entry name" value="ISPD"/>
    <property type="match status" value="1"/>
</dbReference>
<keyword evidence="9" id="KW-1185">Reference proteome</keyword>
<dbReference type="InterPro" id="IPR034683">
    <property type="entry name" value="IspD/TarI"/>
</dbReference>
<dbReference type="GO" id="GO:0050518">
    <property type="term" value="F:2-C-methyl-D-erythritol 4-phosphate cytidylyltransferase activity"/>
    <property type="evidence" value="ECO:0007669"/>
    <property type="project" value="UniProtKB-EC"/>
</dbReference>
<feature type="site" description="Transition state stabilizer" evidence="7">
    <location>
        <position position="46"/>
    </location>
</feature>
<dbReference type="Gene3D" id="3.90.550.10">
    <property type="entry name" value="Spore Coat Polysaccharide Biosynthesis Protein SpsA, Chain A"/>
    <property type="match status" value="1"/>
</dbReference>
<dbReference type="EC" id="2.7.7.60" evidence="7"/>
<evidence type="ECO:0000313" key="8">
    <source>
        <dbReference type="EMBL" id="MFK4640478.1"/>
    </source>
</evidence>
<accession>A0ABW8NAB4</accession>
<reference evidence="8 9" key="1">
    <citation type="submission" date="2024-10" db="EMBL/GenBank/DDBJ databases">
        <title>Novel secondary metabolite-producing bacteria for plant disease control.</title>
        <authorList>
            <person name="Chevrette M."/>
        </authorList>
    </citation>
    <scope>NUCLEOTIDE SEQUENCE [LARGE SCALE GENOMIC DNA]</scope>
    <source>
        <strain evidence="8 9">J30 TE3557</strain>
    </source>
</reference>
<dbReference type="PANTHER" id="PTHR32125:SF4">
    <property type="entry name" value="2-C-METHYL-D-ERYTHRITOL 4-PHOSPHATE CYTIDYLYLTRANSFERASE, CHLOROPLASTIC"/>
    <property type="match status" value="1"/>
</dbReference>
<comment type="function">
    <text evidence="7">Catalyzes the formation of 4-diphosphocytidyl-2-C-methyl-D-erythritol from CTP and 2-C-methyl-D-erythritol 4-phosphate (MEP).</text>
</comment>